<dbReference type="AlphaFoldDB" id="A0A0D2LNQ2"/>
<dbReference type="RefSeq" id="XP_013906923.1">
    <property type="nucleotide sequence ID" value="XM_014051469.1"/>
</dbReference>
<dbReference type="KEGG" id="mng:MNEG_0059"/>
<keyword evidence="3" id="KW-1185">Reference proteome</keyword>
<reference evidence="2 3" key="1">
    <citation type="journal article" date="2013" name="BMC Genomics">
        <title>Reconstruction of the lipid metabolism for the microalga Monoraphidium neglectum from its genome sequence reveals characteristics suitable for biofuel production.</title>
        <authorList>
            <person name="Bogen C."/>
            <person name="Al-Dilaimi A."/>
            <person name="Albersmeier A."/>
            <person name="Wichmann J."/>
            <person name="Grundmann M."/>
            <person name="Rupp O."/>
            <person name="Lauersen K.J."/>
            <person name="Blifernez-Klassen O."/>
            <person name="Kalinowski J."/>
            <person name="Goesmann A."/>
            <person name="Mussgnug J.H."/>
            <person name="Kruse O."/>
        </authorList>
    </citation>
    <scope>NUCLEOTIDE SEQUENCE [LARGE SCALE GENOMIC DNA]</scope>
    <source>
        <strain evidence="2 3">SAG 48.87</strain>
    </source>
</reference>
<evidence type="ECO:0000313" key="3">
    <source>
        <dbReference type="Proteomes" id="UP000054498"/>
    </source>
</evidence>
<proteinExistence type="predicted"/>
<organism evidence="2 3">
    <name type="scientific">Monoraphidium neglectum</name>
    <dbReference type="NCBI Taxonomy" id="145388"/>
    <lineage>
        <taxon>Eukaryota</taxon>
        <taxon>Viridiplantae</taxon>
        <taxon>Chlorophyta</taxon>
        <taxon>core chlorophytes</taxon>
        <taxon>Chlorophyceae</taxon>
        <taxon>CS clade</taxon>
        <taxon>Sphaeropleales</taxon>
        <taxon>Selenastraceae</taxon>
        <taxon>Monoraphidium</taxon>
    </lineage>
</organism>
<dbReference type="InterPro" id="IPR016024">
    <property type="entry name" value="ARM-type_fold"/>
</dbReference>
<feature type="region of interest" description="Disordered" evidence="1">
    <location>
        <begin position="344"/>
        <end position="365"/>
    </location>
</feature>
<name>A0A0D2LNQ2_9CHLO</name>
<sequence length="384" mass="38997">MPAGRARDGAAAECAQALDSAVLALVAVLRRKPARGTKESTPQRAAAALHSLSTAAEADRDRVAAAAGSSAPPVAAVVLSDAVLQQLLGCLRTTDTRAVEVVFRAACVLMDGAKLVAARKLQLAVAPGFLARAVACMGGANRAASAAAEAVQTMTAHCAECADLVLREEGMVRALAQLVDPAKANPNHPLRDAAFKACIGLLTQCGAKGRAALTAEPGFVAAACRMVGGCDADSRFFILGALTNLAHDRIRSPAGAGRSLLAASMRAGDPEALAGGLAKAVRDYASVGSSLQAHGNKPLRVQAVRVLRLMAWLLAEPGVGEDAAWATPPGAALDLVALAGEGREADPENVSGDAAGRAGPQCERPRVAAARLAGVTPFRRAGRP</sequence>
<dbReference type="SUPFAM" id="SSF48371">
    <property type="entry name" value="ARM repeat"/>
    <property type="match status" value="1"/>
</dbReference>
<dbReference type="InterPro" id="IPR011989">
    <property type="entry name" value="ARM-like"/>
</dbReference>
<protein>
    <submittedName>
        <fullName evidence="2">Uncharacterized protein</fullName>
    </submittedName>
</protein>
<gene>
    <name evidence="2" type="ORF">MNEG_0059</name>
</gene>
<dbReference type="EMBL" id="KK100225">
    <property type="protein sequence ID" value="KIZ07904.1"/>
    <property type="molecule type" value="Genomic_DNA"/>
</dbReference>
<evidence type="ECO:0000256" key="1">
    <source>
        <dbReference type="SAM" id="MobiDB-lite"/>
    </source>
</evidence>
<dbReference type="Gene3D" id="1.25.10.10">
    <property type="entry name" value="Leucine-rich Repeat Variant"/>
    <property type="match status" value="1"/>
</dbReference>
<dbReference type="GeneID" id="25726177"/>
<accession>A0A0D2LNQ2</accession>
<evidence type="ECO:0000313" key="2">
    <source>
        <dbReference type="EMBL" id="KIZ07904.1"/>
    </source>
</evidence>
<dbReference type="Proteomes" id="UP000054498">
    <property type="component" value="Unassembled WGS sequence"/>
</dbReference>